<dbReference type="AlphaFoldDB" id="A0A6A4HEX1"/>
<protein>
    <submittedName>
        <fullName evidence="1">Uncharacterized protein</fullName>
    </submittedName>
</protein>
<accession>A0A6A4HEX1</accession>
<name>A0A6A4HEX1_9AGAR</name>
<gene>
    <name evidence="1" type="ORF">BT96DRAFT_1038298</name>
</gene>
<dbReference type="OrthoDB" id="420564at2759"/>
<evidence type="ECO:0000313" key="2">
    <source>
        <dbReference type="Proteomes" id="UP000799118"/>
    </source>
</evidence>
<dbReference type="EMBL" id="ML769505">
    <property type="protein sequence ID" value="KAE9396969.1"/>
    <property type="molecule type" value="Genomic_DNA"/>
</dbReference>
<reference evidence="1" key="1">
    <citation type="journal article" date="2019" name="Environ. Microbiol.">
        <title>Fungal ecological strategies reflected in gene transcription - a case study of two litter decomposers.</title>
        <authorList>
            <person name="Barbi F."/>
            <person name="Kohler A."/>
            <person name="Barry K."/>
            <person name="Baskaran P."/>
            <person name="Daum C."/>
            <person name="Fauchery L."/>
            <person name="Ihrmark K."/>
            <person name="Kuo A."/>
            <person name="LaButti K."/>
            <person name="Lipzen A."/>
            <person name="Morin E."/>
            <person name="Grigoriev I.V."/>
            <person name="Henrissat B."/>
            <person name="Lindahl B."/>
            <person name="Martin F."/>
        </authorList>
    </citation>
    <scope>NUCLEOTIDE SEQUENCE</scope>
    <source>
        <strain evidence="1">JB14</strain>
    </source>
</reference>
<dbReference type="Proteomes" id="UP000799118">
    <property type="component" value="Unassembled WGS sequence"/>
</dbReference>
<sequence length="149" mass="17084">MPSRHQNYGFWDISIEDLKWCSAVCKVNLRVDNNSALGDNPNHLVNGLHASAFIVNFHYLGVHQSGRFIEVQKRELGKDPELLKAEKMSEMNLKKLRVALELIREIAVDAGKEGRLSLVCRDGKLEVYERRNDTGCLPEAFMRQFRART</sequence>
<keyword evidence="2" id="KW-1185">Reference proteome</keyword>
<evidence type="ECO:0000313" key="1">
    <source>
        <dbReference type="EMBL" id="KAE9396969.1"/>
    </source>
</evidence>
<organism evidence="1 2">
    <name type="scientific">Gymnopus androsaceus JB14</name>
    <dbReference type="NCBI Taxonomy" id="1447944"/>
    <lineage>
        <taxon>Eukaryota</taxon>
        <taxon>Fungi</taxon>
        <taxon>Dikarya</taxon>
        <taxon>Basidiomycota</taxon>
        <taxon>Agaricomycotina</taxon>
        <taxon>Agaricomycetes</taxon>
        <taxon>Agaricomycetidae</taxon>
        <taxon>Agaricales</taxon>
        <taxon>Marasmiineae</taxon>
        <taxon>Omphalotaceae</taxon>
        <taxon>Gymnopus</taxon>
    </lineage>
</organism>
<proteinExistence type="predicted"/>